<organism evidence="1 2">
    <name type="scientific">Candidatus Roizmanbacteria bacterium RIFCSPLOWO2_01_FULL_38_12</name>
    <dbReference type="NCBI Taxonomy" id="1802061"/>
    <lineage>
        <taxon>Bacteria</taxon>
        <taxon>Candidatus Roizmaniibacteriota</taxon>
    </lineage>
</organism>
<protein>
    <submittedName>
        <fullName evidence="1">Uncharacterized protein</fullName>
    </submittedName>
</protein>
<accession>A0A1F7IV67</accession>
<evidence type="ECO:0000313" key="1">
    <source>
        <dbReference type="EMBL" id="OGK47261.1"/>
    </source>
</evidence>
<gene>
    <name evidence="1" type="ORF">A3A93_05710</name>
</gene>
<proteinExistence type="predicted"/>
<dbReference type="AlphaFoldDB" id="A0A1F7IV67"/>
<name>A0A1F7IV67_9BACT</name>
<reference evidence="1 2" key="1">
    <citation type="journal article" date="2016" name="Nat. Commun.">
        <title>Thousands of microbial genomes shed light on interconnected biogeochemical processes in an aquifer system.</title>
        <authorList>
            <person name="Anantharaman K."/>
            <person name="Brown C.T."/>
            <person name="Hug L.A."/>
            <person name="Sharon I."/>
            <person name="Castelle C.J."/>
            <person name="Probst A.J."/>
            <person name="Thomas B.C."/>
            <person name="Singh A."/>
            <person name="Wilkins M.J."/>
            <person name="Karaoz U."/>
            <person name="Brodie E.L."/>
            <person name="Williams K.H."/>
            <person name="Hubbard S.S."/>
            <person name="Banfield J.F."/>
        </authorList>
    </citation>
    <scope>NUCLEOTIDE SEQUENCE [LARGE SCALE GENOMIC DNA]</scope>
</reference>
<comment type="caution">
    <text evidence="1">The sequence shown here is derived from an EMBL/GenBank/DDBJ whole genome shotgun (WGS) entry which is preliminary data.</text>
</comment>
<sequence length="245" mass="28057">MGETGEVINVSENKVPQPIGEVVIGLQDPRQLSAQNFHNNPEILYHGSAEPINFSPNYDYEMKIVPHSSKAGAGFYTTPDKEDARLFSIAWGAQEGKEVVTSFLPYQAKMYDFRNRADIGSNAPVPRELFDEYRHFIINTFTAKYPAVPSGYDPYYRSFKEYRSKLNELYFAGKPIDLRQMLSLTGETAHSEFGALHINKFMRQKGFDGLIYLEGGDHRNHRIPASYLFFNLHKLGTYESWHKIT</sequence>
<dbReference type="Proteomes" id="UP000177141">
    <property type="component" value="Unassembled WGS sequence"/>
</dbReference>
<evidence type="ECO:0000313" key="2">
    <source>
        <dbReference type="Proteomes" id="UP000177141"/>
    </source>
</evidence>
<dbReference type="EMBL" id="MGAL01000034">
    <property type="protein sequence ID" value="OGK47261.1"/>
    <property type="molecule type" value="Genomic_DNA"/>
</dbReference>